<protein>
    <recommendedName>
        <fullName evidence="3">GAG-pre-integrase domain-containing protein</fullName>
    </recommendedName>
</protein>
<dbReference type="Proteomes" id="UP000054217">
    <property type="component" value="Unassembled WGS sequence"/>
</dbReference>
<reference evidence="2" key="2">
    <citation type="submission" date="2015-01" db="EMBL/GenBank/DDBJ databases">
        <title>Evolutionary Origins and Diversification of the Mycorrhizal Mutualists.</title>
        <authorList>
            <consortium name="DOE Joint Genome Institute"/>
            <consortium name="Mycorrhizal Genomics Consortium"/>
            <person name="Kohler A."/>
            <person name="Kuo A."/>
            <person name="Nagy L.G."/>
            <person name="Floudas D."/>
            <person name="Copeland A."/>
            <person name="Barry K.W."/>
            <person name="Cichocki N."/>
            <person name="Veneault-Fourrey C."/>
            <person name="LaButti K."/>
            <person name="Lindquist E.A."/>
            <person name="Lipzen A."/>
            <person name="Lundell T."/>
            <person name="Morin E."/>
            <person name="Murat C."/>
            <person name="Riley R."/>
            <person name="Ohm R."/>
            <person name="Sun H."/>
            <person name="Tunlid A."/>
            <person name="Henrissat B."/>
            <person name="Grigoriev I.V."/>
            <person name="Hibbett D.S."/>
            <person name="Martin F."/>
        </authorList>
    </citation>
    <scope>NUCLEOTIDE SEQUENCE [LARGE SCALE GENOMIC DNA]</scope>
    <source>
        <strain evidence="2">Marx 270</strain>
    </source>
</reference>
<accession>A0A0C3N9N1</accession>
<feature type="non-terminal residue" evidence="1">
    <location>
        <position position="1"/>
    </location>
</feature>
<proteinExistence type="predicted"/>
<organism evidence="1 2">
    <name type="scientific">Pisolithus tinctorius Marx 270</name>
    <dbReference type="NCBI Taxonomy" id="870435"/>
    <lineage>
        <taxon>Eukaryota</taxon>
        <taxon>Fungi</taxon>
        <taxon>Dikarya</taxon>
        <taxon>Basidiomycota</taxon>
        <taxon>Agaricomycotina</taxon>
        <taxon>Agaricomycetes</taxon>
        <taxon>Agaricomycetidae</taxon>
        <taxon>Boletales</taxon>
        <taxon>Sclerodermatineae</taxon>
        <taxon>Pisolithaceae</taxon>
        <taxon>Pisolithus</taxon>
    </lineage>
</organism>
<sequence>GHITPKAIQHMLKDGTITRIKLDEAHSTMGACNSCEHAKATWNPSGRSMTHPAMNVFGDEVHTDLWGPSPVQ</sequence>
<dbReference type="InParanoid" id="A0A0C3N9N1"/>
<evidence type="ECO:0000313" key="1">
    <source>
        <dbReference type="EMBL" id="KIN97779.1"/>
    </source>
</evidence>
<dbReference type="EMBL" id="KN832024">
    <property type="protein sequence ID" value="KIN97779.1"/>
    <property type="molecule type" value="Genomic_DNA"/>
</dbReference>
<evidence type="ECO:0000313" key="2">
    <source>
        <dbReference type="Proteomes" id="UP000054217"/>
    </source>
</evidence>
<gene>
    <name evidence="1" type="ORF">M404DRAFT_112501</name>
</gene>
<dbReference type="OrthoDB" id="7691805at2759"/>
<keyword evidence="2" id="KW-1185">Reference proteome</keyword>
<dbReference type="STRING" id="870435.A0A0C3N9N1"/>
<name>A0A0C3N9N1_PISTI</name>
<dbReference type="AlphaFoldDB" id="A0A0C3N9N1"/>
<feature type="non-terminal residue" evidence="1">
    <location>
        <position position="72"/>
    </location>
</feature>
<dbReference type="HOGENOM" id="CLU_102301_2_1_1"/>
<evidence type="ECO:0008006" key="3">
    <source>
        <dbReference type="Google" id="ProtNLM"/>
    </source>
</evidence>
<reference evidence="1 2" key="1">
    <citation type="submission" date="2014-04" db="EMBL/GenBank/DDBJ databases">
        <authorList>
            <consortium name="DOE Joint Genome Institute"/>
            <person name="Kuo A."/>
            <person name="Kohler A."/>
            <person name="Costa M.D."/>
            <person name="Nagy L.G."/>
            <person name="Floudas D."/>
            <person name="Copeland A."/>
            <person name="Barry K.W."/>
            <person name="Cichocki N."/>
            <person name="Veneault-Fourrey C."/>
            <person name="LaButti K."/>
            <person name="Lindquist E.A."/>
            <person name="Lipzen A."/>
            <person name="Lundell T."/>
            <person name="Morin E."/>
            <person name="Murat C."/>
            <person name="Sun H."/>
            <person name="Tunlid A."/>
            <person name="Henrissat B."/>
            <person name="Grigoriev I.V."/>
            <person name="Hibbett D.S."/>
            <person name="Martin F."/>
            <person name="Nordberg H.P."/>
            <person name="Cantor M.N."/>
            <person name="Hua S.X."/>
        </authorList>
    </citation>
    <scope>NUCLEOTIDE SEQUENCE [LARGE SCALE GENOMIC DNA]</scope>
    <source>
        <strain evidence="1 2">Marx 270</strain>
    </source>
</reference>